<dbReference type="SUPFAM" id="SSF51735">
    <property type="entry name" value="NAD(P)-binding Rossmann-fold domains"/>
    <property type="match status" value="1"/>
</dbReference>
<dbReference type="NCBIfam" id="TIGR01850">
    <property type="entry name" value="argC"/>
    <property type="match status" value="1"/>
</dbReference>
<keyword evidence="7" id="KW-0963">Cytoplasm</keyword>
<dbReference type="InterPro" id="IPR036291">
    <property type="entry name" value="NAD(P)-bd_dom_sf"/>
</dbReference>
<feature type="active site" evidence="7 8">
    <location>
        <position position="175"/>
    </location>
</feature>
<dbReference type="InterPro" id="IPR050085">
    <property type="entry name" value="AGPR"/>
</dbReference>
<comment type="caution">
    <text evidence="10">The sequence shown here is derived from an EMBL/GenBank/DDBJ whole genome shotgun (WGS) entry which is preliminary data.</text>
</comment>
<evidence type="ECO:0000256" key="5">
    <source>
        <dbReference type="ARBA" id="ARBA00023002"/>
    </source>
</evidence>
<dbReference type="UniPathway" id="UPA00068">
    <property type="reaction ID" value="UER00108"/>
</dbReference>
<dbReference type="FunFam" id="3.30.360.10:FF:000014">
    <property type="entry name" value="N-acetyl-gamma-glutamyl-phosphate reductase"/>
    <property type="match status" value="1"/>
</dbReference>
<dbReference type="CDD" id="cd23934">
    <property type="entry name" value="AGPR_1_C"/>
    <property type="match status" value="1"/>
</dbReference>
<accession>A0A6N7EY17</accession>
<dbReference type="GO" id="GO:0005737">
    <property type="term" value="C:cytoplasm"/>
    <property type="evidence" value="ECO:0007669"/>
    <property type="project" value="UniProtKB-SubCell"/>
</dbReference>
<dbReference type="Gene3D" id="3.40.50.720">
    <property type="entry name" value="NAD(P)-binding Rossmann-like Domain"/>
    <property type="match status" value="1"/>
</dbReference>
<gene>
    <name evidence="7" type="primary">argC</name>
    <name evidence="10" type="ORF">GCU85_06815</name>
</gene>
<evidence type="ECO:0000256" key="3">
    <source>
        <dbReference type="ARBA" id="ARBA00022605"/>
    </source>
</evidence>
<dbReference type="Pfam" id="PF01118">
    <property type="entry name" value="Semialdhyde_dh"/>
    <property type="match status" value="1"/>
</dbReference>
<keyword evidence="2 7" id="KW-0055">Arginine biosynthesis</keyword>
<keyword evidence="5 7" id="KW-0560">Oxidoreductase</keyword>
<dbReference type="InterPro" id="IPR058924">
    <property type="entry name" value="AGPR_dimerisation_dom"/>
</dbReference>
<comment type="similarity">
    <text evidence="7">Belongs to the NAGSA dehydrogenase family. Type 1 subfamily.</text>
</comment>
<comment type="subcellular location">
    <subcellularLocation>
        <location evidence="7">Cytoplasm</location>
    </subcellularLocation>
</comment>
<evidence type="ECO:0000256" key="7">
    <source>
        <dbReference type="HAMAP-Rule" id="MF_00150"/>
    </source>
</evidence>
<dbReference type="InterPro" id="IPR000534">
    <property type="entry name" value="Semialdehyde_DH_NAD-bd"/>
</dbReference>
<dbReference type="AlphaFoldDB" id="A0A6N7EY17"/>
<evidence type="ECO:0000256" key="2">
    <source>
        <dbReference type="ARBA" id="ARBA00022571"/>
    </source>
</evidence>
<sequence>MNSLNTTSTTSRKSTTSNTQPIRAVIIGANGYGGVELLRLLSQHAQVQIVSVVSRREAGKPISAVFPQFYDQLIDHDGQPLCFSAMEAVDWAGVDVCFFATPHGVAMRQAQTLLDKGIKVIDLSADFRLKNQSQWAHWYKETHTAPELIAQAVYGLPELNREALKTATLIACPGCYPTAIQLGLMPLLKTNRLLQTPIIIDAKSGVSGAGRSANTAMLMAERSENFSAYAANGHRHLPEIEQQLSIMAGQPDKPVSVIFTPHLLPIHRGIHATLYAQYQKAPEDIHNVLSQAYAHEPFVSVLPIGHHPETRAVRGTNQVQIAVAYPPNTDYVTLLVVIDNLVKGAAGQAIQCMNLCFGLPETTGLRGIIAI</sequence>
<dbReference type="PANTHER" id="PTHR32338">
    <property type="entry name" value="N-ACETYL-GAMMA-GLUTAMYL-PHOSPHATE REDUCTASE, CHLOROPLASTIC-RELATED-RELATED"/>
    <property type="match status" value="1"/>
</dbReference>
<evidence type="ECO:0000256" key="4">
    <source>
        <dbReference type="ARBA" id="ARBA00022857"/>
    </source>
</evidence>
<organism evidence="10 11">
    <name type="scientific">Ostreibacterium oceani</name>
    <dbReference type="NCBI Taxonomy" id="2654998"/>
    <lineage>
        <taxon>Bacteria</taxon>
        <taxon>Pseudomonadati</taxon>
        <taxon>Pseudomonadota</taxon>
        <taxon>Gammaproteobacteria</taxon>
        <taxon>Cardiobacteriales</taxon>
        <taxon>Ostreibacteriaceae</taxon>
        <taxon>Ostreibacterium</taxon>
    </lineage>
</organism>
<dbReference type="SMART" id="SM00859">
    <property type="entry name" value="Semialdhyde_dh"/>
    <property type="match status" value="1"/>
</dbReference>
<evidence type="ECO:0000256" key="6">
    <source>
        <dbReference type="ARBA" id="ARBA00050557"/>
    </source>
</evidence>
<dbReference type="GO" id="GO:0006526">
    <property type="term" value="P:L-arginine biosynthetic process"/>
    <property type="evidence" value="ECO:0007669"/>
    <property type="project" value="UniProtKB-UniRule"/>
</dbReference>
<dbReference type="GO" id="GO:0051287">
    <property type="term" value="F:NAD binding"/>
    <property type="evidence" value="ECO:0007669"/>
    <property type="project" value="InterPro"/>
</dbReference>
<keyword evidence="4 7" id="KW-0521">NADP</keyword>
<feature type="domain" description="Semialdehyde dehydrogenase NAD-binding" evidence="9">
    <location>
        <begin position="23"/>
        <end position="167"/>
    </location>
</feature>
<proteinExistence type="inferred from homology"/>
<evidence type="ECO:0000256" key="8">
    <source>
        <dbReference type="PROSITE-ProRule" id="PRU10010"/>
    </source>
</evidence>
<dbReference type="GO" id="GO:0070401">
    <property type="term" value="F:NADP+ binding"/>
    <property type="evidence" value="ECO:0007669"/>
    <property type="project" value="InterPro"/>
</dbReference>
<dbReference type="InterPro" id="IPR023013">
    <property type="entry name" value="AGPR_AS"/>
</dbReference>
<keyword evidence="3 7" id="KW-0028">Amino-acid biosynthesis</keyword>
<comment type="function">
    <text evidence="7">Catalyzes the NADPH-dependent reduction of N-acetyl-5-glutamyl phosphate to yield N-acetyl-L-glutamate 5-semialdehyde.</text>
</comment>
<dbReference type="Proteomes" id="UP000471298">
    <property type="component" value="Unassembled WGS sequence"/>
</dbReference>
<dbReference type="SUPFAM" id="SSF55347">
    <property type="entry name" value="Glyceraldehyde-3-phosphate dehydrogenase-like, C-terminal domain"/>
    <property type="match status" value="1"/>
</dbReference>
<reference evidence="10 11" key="1">
    <citation type="submission" date="2019-10" db="EMBL/GenBank/DDBJ databases">
        <title>Cardiobacteriales fam. a chemoheterotrophic member of the order Cardiobacteriales, and proposal of Cardiobacteriales fam. nov.</title>
        <authorList>
            <person name="Wang C."/>
        </authorList>
    </citation>
    <scope>NUCLEOTIDE SEQUENCE [LARGE SCALE GENOMIC DNA]</scope>
    <source>
        <strain evidence="10 11">ML27</strain>
    </source>
</reference>
<dbReference type="FunCoup" id="A0A6N7EY17">
    <property type="interactions" value="293"/>
</dbReference>
<dbReference type="Gene3D" id="3.30.360.10">
    <property type="entry name" value="Dihydrodipicolinate Reductase, domain 2"/>
    <property type="match status" value="1"/>
</dbReference>
<dbReference type="InParanoid" id="A0A6N7EY17"/>
<dbReference type="HAMAP" id="MF_00150">
    <property type="entry name" value="ArgC_type1"/>
    <property type="match status" value="1"/>
</dbReference>
<dbReference type="RefSeq" id="WP_152810435.1">
    <property type="nucleotide sequence ID" value="NZ_WHNW01000007.1"/>
</dbReference>
<dbReference type="EC" id="1.2.1.38" evidence="7"/>
<dbReference type="CDD" id="cd17895">
    <property type="entry name" value="AGPR_1_N"/>
    <property type="match status" value="1"/>
</dbReference>
<comment type="catalytic activity">
    <reaction evidence="6 7">
        <text>N-acetyl-L-glutamate 5-semialdehyde + phosphate + NADP(+) = N-acetyl-L-glutamyl 5-phosphate + NADPH + H(+)</text>
        <dbReference type="Rhea" id="RHEA:21588"/>
        <dbReference type="ChEBI" id="CHEBI:15378"/>
        <dbReference type="ChEBI" id="CHEBI:29123"/>
        <dbReference type="ChEBI" id="CHEBI:43474"/>
        <dbReference type="ChEBI" id="CHEBI:57783"/>
        <dbReference type="ChEBI" id="CHEBI:57936"/>
        <dbReference type="ChEBI" id="CHEBI:58349"/>
        <dbReference type="EC" id="1.2.1.38"/>
    </reaction>
</comment>
<dbReference type="InterPro" id="IPR000706">
    <property type="entry name" value="AGPR_type-1"/>
</dbReference>
<comment type="pathway">
    <text evidence="1 7">Amino-acid biosynthesis; L-arginine biosynthesis; N(2)-acetyl-L-ornithine from L-glutamate: step 3/4.</text>
</comment>
<dbReference type="GO" id="GO:0003942">
    <property type="term" value="F:N-acetyl-gamma-glutamyl-phosphate reductase activity"/>
    <property type="evidence" value="ECO:0007669"/>
    <property type="project" value="UniProtKB-UniRule"/>
</dbReference>
<dbReference type="PANTHER" id="PTHR32338:SF10">
    <property type="entry name" value="N-ACETYL-GAMMA-GLUTAMYL-PHOSPHATE REDUCTASE, CHLOROPLASTIC-RELATED"/>
    <property type="match status" value="1"/>
</dbReference>
<evidence type="ECO:0000259" key="9">
    <source>
        <dbReference type="SMART" id="SM00859"/>
    </source>
</evidence>
<name>A0A6N7EY17_9GAMM</name>
<keyword evidence="11" id="KW-1185">Reference proteome</keyword>
<dbReference type="EMBL" id="WHNW01000007">
    <property type="protein sequence ID" value="MPV86440.1"/>
    <property type="molecule type" value="Genomic_DNA"/>
</dbReference>
<dbReference type="Pfam" id="PF22698">
    <property type="entry name" value="Semialdhyde_dhC_1"/>
    <property type="match status" value="1"/>
</dbReference>
<dbReference type="PROSITE" id="PS01224">
    <property type="entry name" value="ARGC"/>
    <property type="match status" value="1"/>
</dbReference>
<evidence type="ECO:0000313" key="10">
    <source>
        <dbReference type="EMBL" id="MPV86440.1"/>
    </source>
</evidence>
<evidence type="ECO:0000256" key="1">
    <source>
        <dbReference type="ARBA" id="ARBA00004862"/>
    </source>
</evidence>
<evidence type="ECO:0000313" key="11">
    <source>
        <dbReference type="Proteomes" id="UP000471298"/>
    </source>
</evidence>
<protein>
    <recommendedName>
        <fullName evidence="7">N-acetyl-gamma-glutamyl-phosphate reductase</fullName>
        <shortName evidence="7">AGPR</shortName>
        <ecNumber evidence="7">1.2.1.38</ecNumber>
    </recommendedName>
    <alternativeName>
        <fullName evidence="7">N-acetyl-glutamate semialdehyde dehydrogenase</fullName>
        <shortName evidence="7">NAGSA dehydrogenase</shortName>
    </alternativeName>
</protein>